<dbReference type="EMBL" id="RWJN01000108">
    <property type="protein sequence ID" value="TCD67147.1"/>
    <property type="molecule type" value="Genomic_DNA"/>
</dbReference>
<accession>A0A4V2MWQ4</accession>
<dbReference type="Proteomes" id="UP000292702">
    <property type="component" value="Unassembled WGS sequence"/>
</dbReference>
<evidence type="ECO:0000259" key="1">
    <source>
        <dbReference type="PROSITE" id="PS50011"/>
    </source>
</evidence>
<dbReference type="Pfam" id="PF11901">
    <property type="entry name" value="DM9"/>
    <property type="match status" value="1"/>
</dbReference>
<name>A0A4V2MWQ4_9APHY</name>
<organism evidence="2 3">
    <name type="scientific">Steccherinum ochraceum</name>
    <dbReference type="NCBI Taxonomy" id="92696"/>
    <lineage>
        <taxon>Eukaryota</taxon>
        <taxon>Fungi</taxon>
        <taxon>Dikarya</taxon>
        <taxon>Basidiomycota</taxon>
        <taxon>Agaricomycotina</taxon>
        <taxon>Agaricomycetes</taxon>
        <taxon>Polyporales</taxon>
        <taxon>Steccherinaceae</taxon>
        <taxon>Steccherinum</taxon>
    </lineage>
</organism>
<dbReference type="InterPro" id="IPR011009">
    <property type="entry name" value="Kinase-like_dom_sf"/>
</dbReference>
<evidence type="ECO:0000313" key="3">
    <source>
        <dbReference type="Proteomes" id="UP000292702"/>
    </source>
</evidence>
<dbReference type="InterPro" id="IPR051681">
    <property type="entry name" value="Ser/Thr_Kinases-Pseudokinases"/>
</dbReference>
<dbReference type="InterPro" id="IPR000719">
    <property type="entry name" value="Prot_kinase_dom"/>
</dbReference>
<dbReference type="OrthoDB" id="346907at2759"/>
<evidence type="ECO:0000313" key="2">
    <source>
        <dbReference type="EMBL" id="TCD67147.1"/>
    </source>
</evidence>
<dbReference type="GO" id="GO:0005524">
    <property type="term" value="F:ATP binding"/>
    <property type="evidence" value="ECO:0007669"/>
    <property type="project" value="InterPro"/>
</dbReference>
<dbReference type="AlphaFoldDB" id="A0A4V2MWQ4"/>
<proteinExistence type="predicted"/>
<gene>
    <name evidence="2" type="ORF">EIP91_000431</name>
</gene>
<dbReference type="InterPro" id="IPR001245">
    <property type="entry name" value="Ser-Thr/Tyr_kinase_cat_dom"/>
</dbReference>
<keyword evidence="3" id="KW-1185">Reference proteome</keyword>
<protein>
    <recommendedName>
        <fullName evidence="1">Protein kinase domain-containing protein</fullName>
    </recommendedName>
</protein>
<dbReference type="Pfam" id="PF07714">
    <property type="entry name" value="PK_Tyr_Ser-Thr"/>
    <property type="match status" value="1"/>
</dbReference>
<reference evidence="2 3" key="1">
    <citation type="submission" date="2018-11" db="EMBL/GenBank/DDBJ databases">
        <title>Genome assembly of Steccherinum ochraceum LE-BIN_3174, the white-rot fungus of the Steccherinaceae family (The Residual Polyporoid clade, Polyporales, Basidiomycota).</title>
        <authorList>
            <person name="Fedorova T.V."/>
            <person name="Glazunova O.A."/>
            <person name="Landesman E.O."/>
            <person name="Moiseenko K.V."/>
            <person name="Psurtseva N.V."/>
            <person name="Savinova O.S."/>
            <person name="Shakhova N.V."/>
            <person name="Tyazhelova T.V."/>
            <person name="Vasina D.V."/>
        </authorList>
    </citation>
    <scope>NUCLEOTIDE SEQUENCE [LARGE SCALE GENOMIC DNA]</scope>
    <source>
        <strain evidence="2 3">LE-BIN_3174</strain>
    </source>
</reference>
<dbReference type="InterPro" id="IPR006616">
    <property type="entry name" value="DM9_repeat"/>
</dbReference>
<dbReference type="PROSITE" id="PS50011">
    <property type="entry name" value="PROTEIN_KINASE_DOM"/>
    <property type="match status" value="1"/>
</dbReference>
<dbReference type="GO" id="GO:0004674">
    <property type="term" value="F:protein serine/threonine kinase activity"/>
    <property type="evidence" value="ECO:0007669"/>
    <property type="project" value="TreeGrafter"/>
</dbReference>
<comment type="caution">
    <text evidence="2">The sequence shown here is derived from an EMBL/GenBank/DDBJ whole genome shotgun (WGS) entry which is preliminary data.</text>
</comment>
<feature type="domain" description="Protein kinase" evidence="1">
    <location>
        <begin position="103"/>
        <end position="364"/>
    </location>
</feature>
<dbReference type="SUPFAM" id="SSF56112">
    <property type="entry name" value="Protein kinase-like (PK-like)"/>
    <property type="match status" value="1"/>
</dbReference>
<dbReference type="STRING" id="92696.A0A4V2MWQ4"/>
<sequence>MSDSTATVGTSYTAATPNDIHRYIFAALANSDHTQLLPLATKKDAQIIMNEIWKDLDSHELPESISSMPFQISYRGRLRRLSLKIAVTFNILPGTLRLKGVQCGSREYHLAGAFADVFMGTYGELKVALKRVRVYIMTEDELKDELEKAFYRESILWKNLTHEHVLPFLGISDDAIPSSLCIVSPWMSNGSLRSYLSNELHQTALGLEYLHGEGVVHGDLHAGNILVDETGTARLTDFGLSLLADGGAYNYGSHHGGGAIRWSAPELFAPEEFGLDSSRPTVHSDVYSFGCICVELYTLKPLYPELADMQVPLRVVHGERPSRPSAPGGELMGSALWTVAQACWAPTPNIRPTTHDITSLLSTIVQSSSQSASTSIFQLAMIHCIAQAHLKHLPPDEFQANWLRTALVHTDAFHRNGAFETAHWVLAAGKNVPDGAFVSSRTRRGEPVYVIRAPIITTLQIGQAISSLPKGGVVGFALKCIDVEIYEVLIVSSQHVQWVPAHGKFVLPQGIRPVEAGHDFDDPLYIAQAWIDGEWRSGKVNVAWDHAHVMFGTEECVVSDYRVLCYYS</sequence>
<dbReference type="Gene3D" id="1.10.510.10">
    <property type="entry name" value="Transferase(Phosphotransferase) domain 1"/>
    <property type="match status" value="1"/>
</dbReference>
<dbReference type="PANTHER" id="PTHR44329:SF214">
    <property type="entry name" value="PROTEIN KINASE DOMAIN-CONTAINING PROTEIN"/>
    <property type="match status" value="1"/>
</dbReference>
<dbReference type="PANTHER" id="PTHR44329">
    <property type="entry name" value="SERINE/THREONINE-PROTEIN KINASE TNNI3K-RELATED"/>
    <property type="match status" value="1"/>
</dbReference>